<evidence type="ECO:0000256" key="6">
    <source>
        <dbReference type="ARBA" id="ARBA00023014"/>
    </source>
</evidence>
<evidence type="ECO:0000313" key="9">
    <source>
        <dbReference type="EMBL" id="MZP31299.1"/>
    </source>
</evidence>
<keyword evidence="3" id="KW-0227">DNA damage</keyword>
<dbReference type="InterPro" id="IPR005122">
    <property type="entry name" value="Uracil-DNA_glycosylase-like"/>
</dbReference>
<gene>
    <name evidence="9" type="ORF">GTO91_16450</name>
</gene>
<dbReference type="OrthoDB" id="5290748at2"/>
<dbReference type="GO" id="GO:0046872">
    <property type="term" value="F:metal ion binding"/>
    <property type="evidence" value="ECO:0007669"/>
    <property type="project" value="UniProtKB-KW"/>
</dbReference>
<sequence>MNDVFASFTKEQRMADLYESVQHCTLCERLRDRVKVLSEKNGNINSKVLFIAEAPGRLGADRTRIPLYGDRTGDNFEILLRSIGWRREDIFITNAVLCNPREEKGTNGTPTKKELKNCSCYLMMTIELVKPKIIVTLGKTALDALNIISSHTTQLKSGVGKRFLWNEYTVIPFYHPGPRAMIHRDFQKQKADFEKLLRYVMTWEQ</sequence>
<keyword evidence="4" id="KW-0378">Hydrolase</keyword>
<keyword evidence="10" id="KW-1185">Reference proteome</keyword>
<evidence type="ECO:0000256" key="5">
    <source>
        <dbReference type="ARBA" id="ARBA00023004"/>
    </source>
</evidence>
<dbReference type="PANTHER" id="PTHR33693">
    <property type="entry name" value="TYPE-5 URACIL-DNA GLYCOSYLASE"/>
    <property type="match status" value="1"/>
</dbReference>
<name>A0A845L7N2_9FIRM</name>
<dbReference type="GO" id="GO:0006281">
    <property type="term" value="P:DNA repair"/>
    <property type="evidence" value="ECO:0007669"/>
    <property type="project" value="UniProtKB-KW"/>
</dbReference>
<dbReference type="SMART" id="SM00987">
    <property type="entry name" value="UreE_C"/>
    <property type="match status" value="1"/>
</dbReference>
<dbReference type="AlphaFoldDB" id="A0A845L7N2"/>
<keyword evidence="1" id="KW-0004">4Fe-4S</keyword>
<keyword evidence="5" id="KW-0408">Iron</keyword>
<feature type="domain" description="Uracil-DNA glycosylase-like" evidence="8">
    <location>
        <begin position="39"/>
        <end position="198"/>
    </location>
</feature>
<dbReference type="Gene3D" id="3.40.470.10">
    <property type="entry name" value="Uracil-DNA glycosylase-like domain"/>
    <property type="match status" value="1"/>
</dbReference>
<keyword evidence="7" id="KW-0234">DNA repair</keyword>
<dbReference type="SUPFAM" id="SSF52141">
    <property type="entry name" value="Uracil-DNA glycosylase-like"/>
    <property type="match status" value="1"/>
</dbReference>
<keyword evidence="6" id="KW-0411">Iron-sulfur</keyword>
<organism evidence="9 10">
    <name type="scientific">Heliomicrobium undosum</name>
    <dbReference type="NCBI Taxonomy" id="121734"/>
    <lineage>
        <taxon>Bacteria</taxon>
        <taxon>Bacillati</taxon>
        <taxon>Bacillota</taxon>
        <taxon>Clostridia</taxon>
        <taxon>Eubacteriales</taxon>
        <taxon>Heliobacteriaceae</taxon>
        <taxon>Heliomicrobium</taxon>
    </lineage>
</organism>
<dbReference type="GO" id="GO:0051539">
    <property type="term" value="F:4 iron, 4 sulfur cluster binding"/>
    <property type="evidence" value="ECO:0007669"/>
    <property type="project" value="UniProtKB-KW"/>
</dbReference>
<dbReference type="InterPro" id="IPR036895">
    <property type="entry name" value="Uracil-DNA_glycosylase-like_sf"/>
</dbReference>
<dbReference type="Proteomes" id="UP000463470">
    <property type="component" value="Unassembled WGS sequence"/>
</dbReference>
<protein>
    <submittedName>
        <fullName evidence="9">Uracil-DNA glycosylase</fullName>
    </submittedName>
</protein>
<dbReference type="SMART" id="SM00986">
    <property type="entry name" value="UDG"/>
    <property type="match status" value="1"/>
</dbReference>
<evidence type="ECO:0000256" key="4">
    <source>
        <dbReference type="ARBA" id="ARBA00022801"/>
    </source>
</evidence>
<reference evidence="9 10" key="1">
    <citation type="submission" date="2020-01" db="EMBL/GenBank/DDBJ databases">
        <title>Whole-genome sequence of Heliobacterium undosum DSM 13378.</title>
        <authorList>
            <person name="Kyndt J.A."/>
            <person name="Meyer T.E."/>
        </authorList>
    </citation>
    <scope>NUCLEOTIDE SEQUENCE [LARGE SCALE GENOMIC DNA]</scope>
    <source>
        <strain evidence="9 10">DSM 13378</strain>
    </source>
</reference>
<dbReference type="Pfam" id="PF03167">
    <property type="entry name" value="UDG"/>
    <property type="match status" value="1"/>
</dbReference>
<evidence type="ECO:0000256" key="2">
    <source>
        <dbReference type="ARBA" id="ARBA00022723"/>
    </source>
</evidence>
<accession>A0A845L7N2</accession>
<dbReference type="RefSeq" id="WP_161259815.1">
    <property type="nucleotide sequence ID" value="NZ_WXEY01000031.1"/>
</dbReference>
<dbReference type="GO" id="GO:0097506">
    <property type="term" value="F:deaminated base DNA N-glycosylase activity"/>
    <property type="evidence" value="ECO:0007669"/>
    <property type="project" value="UniProtKB-ARBA"/>
</dbReference>
<dbReference type="EMBL" id="WXEY01000031">
    <property type="protein sequence ID" value="MZP31299.1"/>
    <property type="molecule type" value="Genomic_DNA"/>
</dbReference>
<evidence type="ECO:0000256" key="7">
    <source>
        <dbReference type="ARBA" id="ARBA00023204"/>
    </source>
</evidence>
<evidence type="ECO:0000256" key="1">
    <source>
        <dbReference type="ARBA" id="ARBA00022485"/>
    </source>
</evidence>
<evidence type="ECO:0000313" key="10">
    <source>
        <dbReference type="Proteomes" id="UP000463470"/>
    </source>
</evidence>
<proteinExistence type="predicted"/>
<comment type="caution">
    <text evidence="9">The sequence shown here is derived from an EMBL/GenBank/DDBJ whole genome shotgun (WGS) entry which is preliminary data.</text>
</comment>
<evidence type="ECO:0000256" key="3">
    <source>
        <dbReference type="ARBA" id="ARBA00022763"/>
    </source>
</evidence>
<keyword evidence="2" id="KW-0479">Metal-binding</keyword>
<evidence type="ECO:0000259" key="8">
    <source>
        <dbReference type="SMART" id="SM00986"/>
    </source>
</evidence>
<dbReference type="CDD" id="cd10030">
    <property type="entry name" value="UDG-F4_TTUDGA_SPO1dp_like"/>
    <property type="match status" value="1"/>
</dbReference>
<dbReference type="InterPro" id="IPR051536">
    <property type="entry name" value="UDG_Type-4/5"/>
</dbReference>